<dbReference type="OrthoDB" id="598356at2"/>
<dbReference type="GO" id="GO:0006777">
    <property type="term" value="P:Mo-molybdopterin cofactor biosynthetic process"/>
    <property type="evidence" value="ECO:0007669"/>
    <property type="project" value="InterPro"/>
</dbReference>
<dbReference type="GO" id="GO:1990133">
    <property type="term" value="C:molybdopterin adenylyltransferase complex"/>
    <property type="evidence" value="ECO:0007669"/>
    <property type="project" value="TreeGrafter"/>
</dbReference>
<name>A0A1I2IIL4_9BACT</name>
<accession>A0A1I2IIL4</accession>
<evidence type="ECO:0000256" key="2">
    <source>
        <dbReference type="ARBA" id="ARBA00024200"/>
    </source>
</evidence>
<reference evidence="4 5" key="1">
    <citation type="submission" date="2016-10" db="EMBL/GenBank/DDBJ databases">
        <authorList>
            <person name="de Groot N.N."/>
        </authorList>
    </citation>
    <scope>NUCLEOTIDE SEQUENCE [LARGE SCALE GENOMIC DNA]</scope>
    <source>
        <strain>GEY</strain>
        <strain evidence="5">DSM 9560</strain>
    </source>
</reference>
<keyword evidence="5" id="KW-1185">Reference proteome</keyword>
<protein>
    <recommendedName>
        <fullName evidence="3">Molybdopterin synthase sulfur carrier subunit</fullName>
    </recommendedName>
</protein>
<dbReference type="InterPro" id="IPR016155">
    <property type="entry name" value="Mopterin_synth/thiamin_S_b"/>
</dbReference>
<dbReference type="Pfam" id="PF02597">
    <property type="entry name" value="ThiS"/>
    <property type="match status" value="1"/>
</dbReference>
<dbReference type="RefSeq" id="WP_091548548.1">
    <property type="nucleotide sequence ID" value="NZ_FONY01000032.1"/>
</dbReference>
<dbReference type="PANTHER" id="PTHR33359">
    <property type="entry name" value="MOLYBDOPTERIN SYNTHASE SULFUR CARRIER SUBUNIT"/>
    <property type="match status" value="1"/>
</dbReference>
<evidence type="ECO:0000256" key="3">
    <source>
        <dbReference type="ARBA" id="ARBA00024247"/>
    </source>
</evidence>
<proteinExistence type="inferred from homology"/>
<dbReference type="UniPathway" id="UPA00344"/>
<sequence>MKVEIILFGITKEIIGKDKLTLDLQENSKVIQVMERLYVDYPKLKNLKSLLVAVNSEYAEDEQVLSEKDEIALIPPVSGG</sequence>
<dbReference type="GO" id="GO:0000166">
    <property type="term" value="F:nucleotide binding"/>
    <property type="evidence" value="ECO:0007669"/>
    <property type="project" value="UniProtKB-KW"/>
</dbReference>
<organism evidence="4 5">
    <name type="scientific">Thermoflexibacter ruber</name>
    <dbReference type="NCBI Taxonomy" id="1003"/>
    <lineage>
        <taxon>Bacteria</taxon>
        <taxon>Pseudomonadati</taxon>
        <taxon>Bacteroidota</taxon>
        <taxon>Cytophagia</taxon>
        <taxon>Cytophagales</taxon>
        <taxon>Thermoflexibacteraceae</taxon>
        <taxon>Thermoflexibacter</taxon>
    </lineage>
</organism>
<dbReference type="CDD" id="cd00754">
    <property type="entry name" value="Ubl_MoaD"/>
    <property type="match status" value="1"/>
</dbReference>
<evidence type="ECO:0000313" key="4">
    <source>
        <dbReference type="EMBL" id="SFF41498.1"/>
    </source>
</evidence>
<dbReference type="AlphaFoldDB" id="A0A1I2IIL4"/>
<comment type="similarity">
    <text evidence="2">Belongs to the MoaD family.</text>
</comment>
<evidence type="ECO:0000313" key="5">
    <source>
        <dbReference type="Proteomes" id="UP000199513"/>
    </source>
</evidence>
<dbReference type="Proteomes" id="UP000199513">
    <property type="component" value="Unassembled WGS sequence"/>
</dbReference>
<dbReference type="STRING" id="1003.SAMN04488541_103231"/>
<keyword evidence="1" id="KW-0547">Nucleotide-binding</keyword>
<dbReference type="InterPro" id="IPR012675">
    <property type="entry name" value="Beta-grasp_dom_sf"/>
</dbReference>
<dbReference type="Gene3D" id="3.10.20.30">
    <property type="match status" value="1"/>
</dbReference>
<dbReference type="InterPro" id="IPR044672">
    <property type="entry name" value="MOCS2A"/>
</dbReference>
<dbReference type="SUPFAM" id="SSF54285">
    <property type="entry name" value="MoaD/ThiS"/>
    <property type="match status" value="1"/>
</dbReference>
<dbReference type="InterPro" id="IPR003749">
    <property type="entry name" value="ThiS/MoaD-like"/>
</dbReference>
<dbReference type="PANTHER" id="PTHR33359:SF1">
    <property type="entry name" value="MOLYBDOPTERIN SYNTHASE SULFUR CARRIER SUBUNIT"/>
    <property type="match status" value="1"/>
</dbReference>
<evidence type="ECO:0000256" key="1">
    <source>
        <dbReference type="ARBA" id="ARBA00022741"/>
    </source>
</evidence>
<dbReference type="EMBL" id="FONY01000032">
    <property type="protein sequence ID" value="SFF41498.1"/>
    <property type="molecule type" value="Genomic_DNA"/>
</dbReference>
<gene>
    <name evidence="4" type="ORF">SAMN04488541_103231</name>
</gene>
<dbReference type="NCBIfam" id="TIGR01682">
    <property type="entry name" value="moaD"/>
    <property type="match status" value="1"/>
</dbReference>